<dbReference type="SUPFAM" id="SSF53335">
    <property type="entry name" value="S-adenosyl-L-methionine-dependent methyltransferases"/>
    <property type="match status" value="1"/>
</dbReference>
<dbReference type="AlphaFoldDB" id="A0A1V4IGS1"/>
<dbReference type="EMBL" id="MZGV01000051">
    <property type="protein sequence ID" value="OPJ59050.1"/>
    <property type="molecule type" value="Genomic_DNA"/>
</dbReference>
<organism evidence="3 4">
    <name type="scientific">Clostridium oryzae</name>
    <dbReference type="NCBI Taxonomy" id="1450648"/>
    <lineage>
        <taxon>Bacteria</taxon>
        <taxon>Bacillati</taxon>
        <taxon>Bacillota</taxon>
        <taxon>Clostridia</taxon>
        <taxon>Eubacteriales</taxon>
        <taxon>Clostridiaceae</taxon>
        <taxon>Clostridium</taxon>
    </lineage>
</organism>
<dbReference type="PANTHER" id="PTHR43861:SF6">
    <property type="entry name" value="METHYLTRANSFERASE TYPE 11"/>
    <property type="match status" value="1"/>
</dbReference>
<dbReference type="Pfam" id="PF13649">
    <property type="entry name" value="Methyltransf_25"/>
    <property type="match status" value="1"/>
</dbReference>
<name>A0A1V4IGS1_9CLOT</name>
<dbReference type="STRING" id="1450648.CLORY_34600"/>
<proteinExistence type="predicted"/>
<dbReference type="Gene3D" id="3.40.50.150">
    <property type="entry name" value="Vaccinia Virus protein VP39"/>
    <property type="match status" value="1"/>
</dbReference>
<comment type="caution">
    <text evidence="3">The sequence shown here is derived from an EMBL/GenBank/DDBJ whole genome shotgun (WGS) entry which is preliminary data.</text>
</comment>
<keyword evidence="3" id="KW-0489">Methyltransferase</keyword>
<feature type="domain" description="Methyltransferase" evidence="2">
    <location>
        <begin position="44"/>
        <end position="138"/>
    </location>
</feature>
<dbReference type="Proteomes" id="UP000190080">
    <property type="component" value="Unassembled WGS sequence"/>
</dbReference>
<reference evidence="3 4" key="1">
    <citation type="submission" date="2017-03" db="EMBL/GenBank/DDBJ databases">
        <title>Genome sequence of Clostridium oryzae DSM 28571.</title>
        <authorList>
            <person name="Poehlein A."/>
            <person name="Daniel R."/>
        </authorList>
    </citation>
    <scope>NUCLEOTIDE SEQUENCE [LARGE SCALE GENOMIC DNA]</scope>
    <source>
        <strain evidence="3 4">DSM 28571</strain>
    </source>
</reference>
<keyword evidence="1 3" id="KW-0808">Transferase</keyword>
<dbReference type="Gene3D" id="2.20.25.110">
    <property type="entry name" value="S-adenosyl-L-methionine-dependent methyltransferases"/>
    <property type="match status" value="1"/>
</dbReference>
<sequence>MLEAYKKFASIYDGLIREDVDYEKWAKVILDHCKKNNVHELDYLDVGCGTGNMALEVGKFFRECWCVDNSEEMLIKASDKLTNTRKKFKFICQDMEYLNLNRKFDLITCVLDCTNYLTEDGMLQNFIQAISKHIKDEGLFIFDINSAYKLEKILGNNVFTYNTEDVVYLWENTLDNNKVTMDITFFVKHDNLYERFEEFHEERIYTISEIEETLKKNNLNVICKLDNYSEKSISKDTERITFIVKKGI</sequence>
<dbReference type="CDD" id="cd02440">
    <property type="entry name" value="AdoMet_MTases"/>
    <property type="match status" value="1"/>
</dbReference>
<accession>A0A1V4IGS1</accession>
<protein>
    <submittedName>
        <fullName evidence="3">tRNA (Cmo5U34)-methyltransferase</fullName>
    </submittedName>
</protein>
<keyword evidence="4" id="KW-1185">Reference proteome</keyword>
<dbReference type="InterPro" id="IPR041698">
    <property type="entry name" value="Methyltransf_25"/>
</dbReference>
<dbReference type="GO" id="GO:0032259">
    <property type="term" value="P:methylation"/>
    <property type="evidence" value="ECO:0007669"/>
    <property type="project" value="UniProtKB-KW"/>
</dbReference>
<evidence type="ECO:0000313" key="4">
    <source>
        <dbReference type="Proteomes" id="UP000190080"/>
    </source>
</evidence>
<dbReference type="PANTHER" id="PTHR43861">
    <property type="entry name" value="TRANS-ACONITATE 2-METHYLTRANSFERASE-RELATED"/>
    <property type="match status" value="1"/>
</dbReference>
<evidence type="ECO:0000313" key="3">
    <source>
        <dbReference type="EMBL" id="OPJ59050.1"/>
    </source>
</evidence>
<evidence type="ECO:0000259" key="2">
    <source>
        <dbReference type="Pfam" id="PF13649"/>
    </source>
</evidence>
<dbReference type="InterPro" id="IPR029063">
    <property type="entry name" value="SAM-dependent_MTases_sf"/>
</dbReference>
<gene>
    <name evidence="3" type="primary">cmoA_2</name>
    <name evidence="3" type="ORF">CLORY_34600</name>
</gene>
<evidence type="ECO:0000256" key="1">
    <source>
        <dbReference type="ARBA" id="ARBA00022679"/>
    </source>
</evidence>
<dbReference type="GO" id="GO:0008168">
    <property type="term" value="F:methyltransferase activity"/>
    <property type="evidence" value="ECO:0007669"/>
    <property type="project" value="UniProtKB-KW"/>
</dbReference>